<dbReference type="EMBL" id="LOIC01000005">
    <property type="protein sequence ID" value="OCA56771.1"/>
    <property type="molecule type" value="Genomic_DNA"/>
</dbReference>
<evidence type="ECO:0000313" key="3">
    <source>
        <dbReference type="Proteomes" id="UP000092665"/>
    </source>
</evidence>
<name>A0A1B8YNR6_9GAMM</name>
<dbReference type="SUPFAM" id="SSF89155">
    <property type="entry name" value="TorD-like"/>
    <property type="match status" value="1"/>
</dbReference>
<accession>A0A1B8YNR6</accession>
<dbReference type="InterPro" id="IPR050289">
    <property type="entry name" value="TorD/DmsD_chaperones"/>
</dbReference>
<gene>
    <name evidence="2" type="primary">dmsD</name>
    <name evidence="2" type="ORF">Phpb_00155</name>
</gene>
<dbReference type="PATRIC" id="fig|29488.15.peg.177"/>
<evidence type="ECO:0000256" key="1">
    <source>
        <dbReference type="ARBA" id="ARBA00023186"/>
    </source>
</evidence>
<dbReference type="AlphaFoldDB" id="A0A1B8YNR6"/>
<sequence>MLLDTSIPRILGACFYYSPKSEQVRPLIPLLADINKLFPWSNNRKIENLTKKIATFSAESLQYDYSILFEGQGVMPAPPWGSVYLDRENSLSGESTLAYREFLAKQNIVMSSEQREPEDQFGLMLLALVYILEQGDKPAARTLLEQHLLPWAYRYLELVQTTKLENNFYSILATMTIDYLKTLQTKLKLIPARLKLFR</sequence>
<dbReference type="InterPro" id="IPR026269">
    <property type="entry name" value="DmsD-type"/>
</dbReference>
<comment type="caution">
    <text evidence="2">The sequence shown here is derived from an EMBL/GenBank/DDBJ whole genome shotgun (WGS) entry which is preliminary data.</text>
</comment>
<organism evidence="2 3">
    <name type="scientific">Photorhabdus namnaonensis</name>
    <dbReference type="NCBI Taxonomy" id="1851568"/>
    <lineage>
        <taxon>Bacteria</taxon>
        <taxon>Pseudomonadati</taxon>
        <taxon>Pseudomonadota</taxon>
        <taxon>Gammaproteobacteria</taxon>
        <taxon>Enterobacterales</taxon>
        <taxon>Morganellaceae</taxon>
        <taxon>Photorhabdus</taxon>
    </lineage>
</organism>
<reference evidence="3" key="1">
    <citation type="submission" date="2015-11" db="EMBL/GenBank/DDBJ databases">
        <authorList>
            <person name="Tobias N.J."/>
            <person name="Mishra B."/>
            <person name="Gupta D.K."/>
            <person name="Thines M."/>
            <person name="Stinear T.P."/>
            <person name="Bode H.B."/>
        </authorList>
    </citation>
    <scope>NUCLEOTIDE SEQUENCE [LARGE SCALE GENOMIC DNA]</scope>
    <source>
        <strain evidence="3">PB45.5</strain>
    </source>
</reference>
<keyword evidence="3" id="KW-1185">Reference proteome</keyword>
<dbReference type="InterPro" id="IPR036411">
    <property type="entry name" value="TorD-like_sf"/>
</dbReference>
<dbReference type="RefSeq" id="WP_065388742.1">
    <property type="nucleotide sequence ID" value="NZ_CAWMQN010000005.1"/>
</dbReference>
<dbReference type="Proteomes" id="UP000092665">
    <property type="component" value="Unassembled WGS sequence"/>
</dbReference>
<evidence type="ECO:0000313" key="2">
    <source>
        <dbReference type="EMBL" id="OCA56771.1"/>
    </source>
</evidence>
<dbReference type="InterPro" id="IPR020945">
    <property type="entry name" value="DMSO/NO3_reduct_chaperone"/>
</dbReference>
<dbReference type="PANTHER" id="PTHR34227">
    <property type="entry name" value="CHAPERONE PROTEIN YCDY"/>
    <property type="match status" value="1"/>
</dbReference>
<dbReference type="Gene3D" id="1.10.3480.10">
    <property type="entry name" value="TorD-like"/>
    <property type="match status" value="1"/>
</dbReference>
<keyword evidence="1" id="KW-0143">Chaperone</keyword>
<dbReference type="PIRSF" id="PIRSF004690">
    <property type="entry name" value="DmsD"/>
    <property type="match status" value="1"/>
</dbReference>
<dbReference type="Pfam" id="PF02613">
    <property type="entry name" value="Nitrate_red_del"/>
    <property type="match status" value="1"/>
</dbReference>
<dbReference type="PANTHER" id="PTHR34227:SF13">
    <property type="entry name" value="TAT PROOFREADING CHAPERONE DMSD-RELATED"/>
    <property type="match status" value="1"/>
</dbReference>
<dbReference type="NCBIfam" id="NF008632">
    <property type="entry name" value="PRK11621.1"/>
    <property type="match status" value="1"/>
</dbReference>
<proteinExistence type="predicted"/>
<protein>
    <submittedName>
        <fullName evidence="2">Tat proofreading chaperone DmsD</fullName>
    </submittedName>
</protein>